<evidence type="ECO:0000313" key="1">
    <source>
        <dbReference type="EMBL" id="QLH64322.1"/>
    </source>
</evidence>
<organism evidence="1 2">
    <name type="scientific">Serratia symbiotica</name>
    <dbReference type="NCBI Taxonomy" id="138074"/>
    <lineage>
        <taxon>Bacteria</taxon>
        <taxon>Pseudomonadati</taxon>
        <taxon>Pseudomonadota</taxon>
        <taxon>Gammaproteobacteria</taxon>
        <taxon>Enterobacterales</taxon>
        <taxon>Yersiniaceae</taxon>
        <taxon>Serratia</taxon>
    </lineage>
</organism>
<dbReference type="Proteomes" id="UP000042738">
    <property type="component" value="Chromosome"/>
</dbReference>
<reference evidence="1 2" key="1">
    <citation type="journal article" date="2014" name="Genome Announc.">
        <title>Whole-Genome Sequence of Serratia symbiotica Strain CWBI-2.3T, a Free-Living Symbiont of the Black Bean Aphid Aphis fabae.</title>
        <authorList>
            <person name="Foray V."/>
            <person name="Grigorescu A.S."/>
            <person name="Sabri A."/>
            <person name="Haubruge E."/>
            <person name="Lognay G."/>
            <person name="Francis F."/>
            <person name="Fauconnier M.L."/>
            <person name="Hance T."/>
            <person name="Thonart P."/>
        </authorList>
    </citation>
    <scope>NUCLEOTIDE SEQUENCE [LARGE SCALE GENOMIC DNA]</scope>
    <source>
        <strain evidence="1">CWBI-2.3</strain>
    </source>
</reference>
<proteinExistence type="predicted"/>
<sequence>MDGKLSVSEIQSEIYSAENSIIAIDEKWLRQILFNAENEIELLTFTVDDEQLTDSVTPIIQNIINAIS</sequence>
<dbReference type="EMBL" id="CP050855">
    <property type="protein sequence ID" value="QLH64322.1"/>
    <property type="molecule type" value="Genomic_DNA"/>
</dbReference>
<accession>A0A7D5NPB2</accession>
<evidence type="ECO:0000313" key="2">
    <source>
        <dbReference type="Proteomes" id="UP000042738"/>
    </source>
</evidence>
<dbReference type="AlphaFoldDB" id="A0A7D5NPB2"/>
<name>A0A7D5NPB2_9GAMM</name>
<gene>
    <name evidence="1" type="ORF">SYMBAF_07395</name>
</gene>
<protein>
    <submittedName>
        <fullName evidence="1">Uncharacterized protein</fullName>
    </submittedName>
</protein>